<dbReference type="InterPro" id="IPR045497">
    <property type="entry name" value="DUF6438"/>
</dbReference>
<comment type="caution">
    <text evidence="2">The sequence shown here is derived from an EMBL/GenBank/DDBJ whole genome shotgun (WGS) entry which is preliminary data.</text>
</comment>
<gene>
    <name evidence="2" type="ORF">LFW2832_00749</name>
</gene>
<accession>A0A5E4LSR6</accession>
<evidence type="ECO:0000259" key="1">
    <source>
        <dbReference type="Pfam" id="PF20033"/>
    </source>
</evidence>
<dbReference type="Pfam" id="PF20033">
    <property type="entry name" value="DUF6438"/>
    <property type="match status" value="1"/>
</dbReference>
<feature type="domain" description="DUF6438" evidence="1">
    <location>
        <begin position="33"/>
        <end position="141"/>
    </location>
</feature>
<proteinExistence type="predicted"/>
<sequence>MKFYTILGILVLLVCFGCIQPKSTTIPSDLEITHSFGACHADWGTTTITIDAQGDGVYESTRDGQVEFRKTFKLNEEELLGLLNKIEESGFYSLNDFYNDPGVMDGSCESVFVTKNSSTKSVAVSNTPAPKAYTTAADAIVAIAEDKTK</sequence>
<name>A0A5E4LSR6_9ARCH</name>
<dbReference type="Proteomes" id="UP000789941">
    <property type="component" value="Unassembled WGS sequence"/>
</dbReference>
<reference evidence="2 3" key="1">
    <citation type="submission" date="2019-08" db="EMBL/GenBank/DDBJ databases">
        <authorList>
            <person name="Vazquez-Campos X."/>
        </authorList>
    </citation>
    <scope>NUCLEOTIDE SEQUENCE [LARGE SCALE GENOMIC DNA]</scope>
    <source>
        <strain evidence="2">LFW-283_2</strain>
    </source>
</reference>
<dbReference type="EMBL" id="CABMJJ010000009">
    <property type="protein sequence ID" value="VVC04113.1"/>
    <property type="molecule type" value="Genomic_DNA"/>
</dbReference>
<dbReference type="AlphaFoldDB" id="A0A5E4LSR6"/>
<evidence type="ECO:0000313" key="2">
    <source>
        <dbReference type="EMBL" id="VVC04113.1"/>
    </source>
</evidence>
<protein>
    <recommendedName>
        <fullName evidence="1">DUF6438 domain-containing protein</fullName>
    </recommendedName>
</protein>
<organism evidence="2 3">
    <name type="scientific">Candidatus Bilamarchaeum dharawalense</name>
    <dbReference type="NCBI Taxonomy" id="2885759"/>
    <lineage>
        <taxon>Archaea</taxon>
        <taxon>Candidatus Micrarchaeota</taxon>
        <taxon>Candidatus Micrarchaeia</taxon>
        <taxon>Candidatus Anstonellales</taxon>
        <taxon>Candidatus Bilamarchaeaceae</taxon>
        <taxon>Candidatus Bilamarchaeum</taxon>
    </lineage>
</organism>
<evidence type="ECO:0000313" key="3">
    <source>
        <dbReference type="Proteomes" id="UP000789941"/>
    </source>
</evidence>